<reference evidence="4" key="1">
    <citation type="submission" date="2020-03" db="EMBL/GenBank/DDBJ databases">
        <title>Complete genome sequence of sulfur-oxidizing bacterium skT11.</title>
        <authorList>
            <person name="Kanda M."/>
            <person name="Kojima H."/>
            <person name="Fukui M."/>
        </authorList>
    </citation>
    <scope>NUCLEOTIDE SEQUENCE [LARGE SCALE GENOMIC DNA]</scope>
    <source>
        <strain evidence="4">skT11</strain>
    </source>
</reference>
<dbReference type="CDD" id="cd00158">
    <property type="entry name" value="RHOD"/>
    <property type="match status" value="1"/>
</dbReference>
<keyword evidence="4" id="KW-1185">Reference proteome</keyword>
<dbReference type="Gene3D" id="3.40.250.10">
    <property type="entry name" value="Rhodanese-like domain"/>
    <property type="match status" value="1"/>
</dbReference>
<organism evidence="3 4">
    <name type="scientific">Sulfurimicrobium lacus</name>
    <dbReference type="NCBI Taxonomy" id="2715678"/>
    <lineage>
        <taxon>Bacteria</taxon>
        <taxon>Pseudomonadati</taxon>
        <taxon>Pseudomonadota</taxon>
        <taxon>Betaproteobacteria</taxon>
        <taxon>Nitrosomonadales</taxon>
        <taxon>Sulfuricellaceae</taxon>
        <taxon>Sulfurimicrobium</taxon>
    </lineage>
</organism>
<evidence type="ECO:0000256" key="1">
    <source>
        <dbReference type="SAM" id="SignalP"/>
    </source>
</evidence>
<evidence type="ECO:0000313" key="3">
    <source>
        <dbReference type="EMBL" id="BCB25861.1"/>
    </source>
</evidence>
<feature type="domain" description="Rhodanese" evidence="2">
    <location>
        <begin position="113"/>
        <end position="227"/>
    </location>
</feature>
<dbReference type="EMBL" id="AP022853">
    <property type="protein sequence ID" value="BCB25861.1"/>
    <property type="molecule type" value="Genomic_DNA"/>
</dbReference>
<dbReference type="PROSITE" id="PS50206">
    <property type="entry name" value="RHODANESE_3"/>
    <property type="match status" value="1"/>
</dbReference>
<dbReference type="InterPro" id="IPR036873">
    <property type="entry name" value="Rhodanese-like_dom_sf"/>
</dbReference>
<dbReference type="RefSeq" id="WP_173060586.1">
    <property type="nucleotide sequence ID" value="NZ_AP022853.1"/>
</dbReference>
<accession>A0A6F8V9P6</accession>
<protein>
    <recommendedName>
        <fullName evidence="2">Rhodanese domain-containing protein</fullName>
    </recommendedName>
</protein>
<feature type="signal peptide" evidence="1">
    <location>
        <begin position="1"/>
        <end position="25"/>
    </location>
</feature>
<dbReference type="SUPFAM" id="SSF52821">
    <property type="entry name" value="Rhodanese/Cell cycle control phosphatase"/>
    <property type="match status" value="1"/>
</dbReference>
<keyword evidence="1" id="KW-0732">Signal</keyword>
<name>A0A6F8V9P6_9PROT</name>
<dbReference type="PROSITE" id="PS51257">
    <property type="entry name" value="PROKAR_LIPOPROTEIN"/>
    <property type="match status" value="1"/>
</dbReference>
<evidence type="ECO:0000259" key="2">
    <source>
        <dbReference type="PROSITE" id="PS50206"/>
    </source>
</evidence>
<dbReference type="Pfam" id="PF00581">
    <property type="entry name" value="Rhodanese"/>
    <property type="match status" value="1"/>
</dbReference>
<proteinExistence type="predicted"/>
<dbReference type="Proteomes" id="UP000502260">
    <property type="component" value="Chromosome"/>
</dbReference>
<gene>
    <name evidence="3" type="ORF">SKTS_07470</name>
</gene>
<dbReference type="KEGG" id="slac:SKTS_07470"/>
<dbReference type="InterPro" id="IPR001763">
    <property type="entry name" value="Rhodanese-like_dom"/>
</dbReference>
<evidence type="ECO:0000313" key="4">
    <source>
        <dbReference type="Proteomes" id="UP000502260"/>
    </source>
</evidence>
<feature type="chain" id="PRO_5026316075" description="Rhodanese domain-containing protein" evidence="1">
    <location>
        <begin position="26"/>
        <end position="230"/>
    </location>
</feature>
<sequence>MKKDLLKLSGLVLALFATVGMSGCASTGGNAAAAAKPLEVGIAADIQSVDVMHGGQVVTIQRNQNQDNNINPAFGKTSRKCPPFCIQPGELAPGVKTIGELEMLHYLQKVSAGDKTVMVIDSRTPDWVEKGTIPGAVSIPWDKLNIGKSDPITVQEILEKQLGAKQQDGFWDFSGAKTLVMFCNGHWCAQSPTNIKGLLKIGYPAHKLVWYRGGMQEWEALGLTTVKPAK</sequence>
<dbReference type="AlphaFoldDB" id="A0A6F8V9P6"/>
<dbReference type="SMART" id="SM00450">
    <property type="entry name" value="RHOD"/>
    <property type="match status" value="1"/>
</dbReference>